<dbReference type="Proteomes" id="UP000199476">
    <property type="component" value="Unassembled WGS sequence"/>
</dbReference>
<evidence type="ECO:0000256" key="2">
    <source>
        <dbReference type="ARBA" id="ARBA00023444"/>
    </source>
</evidence>
<feature type="domain" description="Siroheme decarboxylase NirL-like HTH" evidence="7">
    <location>
        <begin position="8"/>
        <end position="54"/>
    </location>
</feature>
<dbReference type="GO" id="GO:0016829">
    <property type="term" value="F:lyase activity"/>
    <property type="evidence" value="ECO:0007669"/>
    <property type="project" value="UniProtKB-KW"/>
</dbReference>
<reference evidence="8 9" key="1">
    <citation type="submission" date="2016-10" db="EMBL/GenBank/DDBJ databases">
        <authorList>
            <person name="de Groot N.N."/>
        </authorList>
    </citation>
    <scope>NUCLEOTIDE SEQUENCE [LARGE SCALE GENOMIC DNA]</scope>
    <source>
        <strain evidence="8 9">SLAS-1</strain>
    </source>
</reference>
<evidence type="ECO:0000259" key="7">
    <source>
        <dbReference type="Pfam" id="PF22451"/>
    </source>
</evidence>
<dbReference type="PANTHER" id="PTHR43413">
    <property type="entry name" value="TRANSCRIPTIONAL REGULATOR, ASNC FAMILY"/>
    <property type="match status" value="1"/>
</dbReference>
<accession>A0A1G9Q1C0</accession>
<evidence type="ECO:0000256" key="1">
    <source>
        <dbReference type="ARBA" id="ARBA00023239"/>
    </source>
</evidence>
<comment type="similarity">
    <text evidence="3">Belongs to the Ahb/Nir family.</text>
</comment>
<proteinExistence type="inferred from homology"/>
<dbReference type="AlphaFoldDB" id="A0A1G9Q1C0"/>
<comment type="pathway">
    <text evidence="2">Porphyrin-containing compound metabolism.</text>
</comment>
<evidence type="ECO:0000256" key="5">
    <source>
        <dbReference type="ARBA" id="ARBA00048470"/>
    </source>
</evidence>
<keyword evidence="1" id="KW-0456">Lyase</keyword>
<evidence type="ECO:0000256" key="4">
    <source>
        <dbReference type="ARBA" id="ARBA00023471"/>
    </source>
</evidence>
<feature type="domain" description="Siroheme decarboxylase AsnC-like ligand binding" evidence="6">
    <location>
        <begin position="64"/>
        <end position="143"/>
    </location>
</feature>
<dbReference type="GO" id="GO:0003677">
    <property type="term" value="F:DNA binding"/>
    <property type="evidence" value="ECO:0007669"/>
    <property type="project" value="UniProtKB-KW"/>
</dbReference>
<dbReference type="EC" id="4.1.1.111" evidence="4"/>
<dbReference type="InterPro" id="IPR036390">
    <property type="entry name" value="WH_DNA-bd_sf"/>
</dbReference>
<keyword evidence="9" id="KW-1185">Reference proteome</keyword>
<evidence type="ECO:0000313" key="8">
    <source>
        <dbReference type="EMBL" id="SDM04789.1"/>
    </source>
</evidence>
<gene>
    <name evidence="8" type="ORF">SAMN04488692_11514</name>
</gene>
<dbReference type="InterPro" id="IPR036388">
    <property type="entry name" value="WH-like_DNA-bd_sf"/>
</dbReference>
<dbReference type="STRING" id="321763.SAMN04488692_11514"/>
<keyword evidence="8" id="KW-0238">DNA-binding</keyword>
<organism evidence="8 9">
    <name type="scientific">Halarsenatibacter silvermanii</name>
    <dbReference type="NCBI Taxonomy" id="321763"/>
    <lineage>
        <taxon>Bacteria</taxon>
        <taxon>Bacillati</taxon>
        <taxon>Bacillota</taxon>
        <taxon>Clostridia</taxon>
        <taxon>Halanaerobiales</taxon>
        <taxon>Halarsenatibacteraceae</taxon>
        <taxon>Halarsenatibacter</taxon>
    </lineage>
</organism>
<comment type="catalytic activity">
    <reaction evidence="5">
        <text>siroheme + 2 H(+) = 12,18-didecarboxysiroheme + 2 CO2</text>
        <dbReference type="Rhea" id="RHEA:19093"/>
        <dbReference type="ChEBI" id="CHEBI:15378"/>
        <dbReference type="ChEBI" id="CHEBI:16526"/>
        <dbReference type="ChEBI" id="CHEBI:60052"/>
        <dbReference type="ChEBI" id="CHEBI:140497"/>
        <dbReference type="EC" id="4.1.1.111"/>
    </reaction>
</comment>
<evidence type="ECO:0000313" key="9">
    <source>
        <dbReference type="Proteomes" id="UP000199476"/>
    </source>
</evidence>
<dbReference type="SUPFAM" id="SSF46785">
    <property type="entry name" value="Winged helix' DNA-binding domain"/>
    <property type="match status" value="1"/>
</dbReference>
<dbReference type="PANTHER" id="PTHR43413:SF1">
    <property type="entry name" value="SIROHEME DECARBOXYLASE NIRL SUBUNIT"/>
    <property type="match status" value="1"/>
</dbReference>
<evidence type="ECO:0000256" key="3">
    <source>
        <dbReference type="ARBA" id="ARBA00023457"/>
    </source>
</evidence>
<evidence type="ECO:0000259" key="6">
    <source>
        <dbReference type="Pfam" id="PF17805"/>
    </source>
</evidence>
<sequence>MEKLSELDRRLLTEAQKGLELSSKPFAELAERVGRDREEVIDRLKSLRKEGFIRRLGGIFNSRKLGWQSLLLAAEVPGDKFYETVELINSHPGVTHNYRRNHRYNVWFTLSVPPDDDLDEEIKRLEEKTGIEFLRLPRLKQYKLGVKLDFESEKGG</sequence>
<dbReference type="Gene3D" id="3.30.70.3460">
    <property type="match status" value="1"/>
</dbReference>
<dbReference type="RefSeq" id="WP_089760720.1">
    <property type="nucleotide sequence ID" value="NZ_FNGO01000015.1"/>
</dbReference>
<dbReference type="EMBL" id="FNGO01000015">
    <property type="protein sequence ID" value="SDM04789.1"/>
    <property type="molecule type" value="Genomic_DNA"/>
</dbReference>
<name>A0A1G9Q1C0_9FIRM</name>
<dbReference type="Gene3D" id="1.10.10.10">
    <property type="entry name" value="Winged helix-like DNA-binding domain superfamily/Winged helix DNA-binding domain"/>
    <property type="match status" value="1"/>
</dbReference>
<protein>
    <recommendedName>
        <fullName evidence="4">siroheme decarboxylase</fullName>
        <ecNumber evidence="4">4.1.1.111</ecNumber>
    </recommendedName>
</protein>
<dbReference type="Pfam" id="PF22451">
    <property type="entry name" value="NirdL-like_HTH"/>
    <property type="match status" value="1"/>
</dbReference>
<dbReference type="InterPro" id="IPR053953">
    <property type="entry name" value="NirdL-like_HTH"/>
</dbReference>
<dbReference type="InterPro" id="IPR040523">
    <property type="entry name" value="AsnC_trans_reg2"/>
</dbReference>
<dbReference type="Pfam" id="PF17805">
    <property type="entry name" value="AsnC_trans_reg2"/>
    <property type="match status" value="1"/>
</dbReference>
<dbReference type="OrthoDB" id="9806536at2"/>
<dbReference type="InterPro" id="IPR050684">
    <property type="entry name" value="HTH-Siroheme_Decarb"/>
</dbReference>